<dbReference type="AlphaFoldDB" id="A0A9P0LIZ0"/>
<keyword evidence="2" id="KW-1185">Reference proteome</keyword>
<sequence length="90" mass="9773">MGALRTLYRATALAHIGRSGSPVDAVFQILPPKSVVVRSLVSCPGILLPGILLPGRFRRRLVQRHQHTHTHTLLPCAVPPPPLFQATSNP</sequence>
<evidence type="ECO:0000313" key="2">
    <source>
        <dbReference type="Proteomes" id="UP001152888"/>
    </source>
</evidence>
<accession>A0A9P0LIZ0</accession>
<name>A0A9P0LIZ0_ACAOB</name>
<protein>
    <submittedName>
        <fullName evidence="1">Uncharacterized protein</fullName>
    </submittedName>
</protein>
<proteinExistence type="predicted"/>
<gene>
    <name evidence="1" type="ORF">ACAOBT_LOCUS21818</name>
</gene>
<comment type="caution">
    <text evidence="1">The sequence shown here is derived from an EMBL/GenBank/DDBJ whole genome shotgun (WGS) entry which is preliminary data.</text>
</comment>
<dbReference type="Proteomes" id="UP001152888">
    <property type="component" value="Unassembled WGS sequence"/>
</dbReference>
<organism evidence="1 2">
    <name type="scientific">Acanthoscelides obtectus</name>
    <name type="common">Bean weevil</name>
    <name type="synonym">Bruchus obtectus</name>
    <dbReference type="NCBI Taxonomy" id="200917"/>
    <lineage>
        <taxon>Eukaryota</taxon>
        <taxon>Metazoa</taxon>
        <taxon>Ecdysozoa</taxon>
        <taxon>Arthropoda</taxon>
        <taxon>Hexapoda</taxon>
        <taxon>Insecta</taxon>
        <taxon>Pterygota</taxon>
        <taxon>Neoptera</taxon>
        <taxon>Endopterygota</taxon>
        <taxon>Coleoptera</taxon>
        <taxon>Polyphaga</taxon>
        <taxon>Cucujiformia</taxon>
        <taxon>Chrysomeloidea</taxon>
        <taxon>Chrysomelidae</taxon>
        <taxon>Bruchinae</taxon>
        <taxon>Bruchini</taxon>
        <taxon>Acanthoscelides</taxon>
    </lineage>
</organism>
<reference evidence="1" key="1">
    <citation type="submission" date="2022-03" db="EMBL/GenBank/DDBJ databases">
        <authorList>
            <person name="Sayadi A."/>
        </authorList>
    </citation>
    <scope>NUCLEOTIDE SEQUENCE</scope>
</reference>
<evidence type="ECO:0000313" key="1">
    <source>
        <dbReference type="EMBL" id="CAH1993929.1"/>
    </source>
</evidence>
<dbReference type="EMBL" id="CAKOFQ010007187">
    <property type="protein sequence ID" value="CAH1993929.1"/>
    <property type="molecule type" value="Genomic_DNA"/>
</dbReference>